<evidence type="ECO:0000313" key="1">
    <source>
        <dbReference type="EMBL" id="KAJ7516878.1"/>
    </source>
</evidence>
<protein>
    <submittedName>
        <fullName evidence="1">Uncharacterized protein</fullName>
    </submittedName>
</protein>
<evidence type="ECO:0000313" key="2">
    <source>
        <dbReference type="Proteomes" id="UP001162992"/>
    </source>
</evidence>
<accession>A0ACC2AH60</accession>
<comment type="caution">
    <text evidence="1">The sequence shown here is derived from an EMBL/GenBank/DDBJ whole genome shotgun (WGS) entry which is preliminary data.</text>
</comment>
<keyword evidence="2" id="KW-1185">Reference proteome</keyword>
<name>A0ACC2AH60_DIPCM</name>
<organism evidence="1 2">
    <name type="scientific">Diphasiastrum complanatum</name>
    <name type="common">Issler's clubmoss</name>
    <name type="synonym">Lycopodium complanatum</name>
    <dbReference type="NCBI Taxonomy" id="34168"/>
    <lineage>
        <taxon>Eukaryota</taxon>
        <taxon>Viridiplantae</taxon>
        <taxon>Streptophyta</taxon>
        <taxon>Embryophyta</taxon>
        <taxon>Tracheophyta</taxon>
        <taxon>Lycopodiopsida</taxon>
        <taxon>Lycopodiales</taxon>
        <taxon>Lycopodiaceae</taxon>
        <taxon>Lycopodioideae</taxon>
        <taxon>Diphasiastrum</taxon>
    </lineage>
</organism>
<dbReference type="Proteomes" id="UP001162992">
    <property type="component" value="Chromosome 21"/>
</dbReference>
<proteinExistence type="predicted"/>
<dbReference type="EMBL" id="CM055112">
    <property type="protein sequence ID" value="KAJ7516878.1"/>
    <property type="molecule type" value="Genomic_DNA"/>
</dbReference>
<reference evidence="2" key="1">
    <citation type="journal article" date="2024" name="Proc. Natl. Acad. Sci. U.S.A.">
        <title>Extraordinary preservation of gene collinearity over three hundred million years revealed in homosporous lycophytes.</title>
        <authorList>
            <person name="Li C."/>
            <person name="Wickell D."/>
            <person name="Kuo L.Y."/>
            <person name="Chen X."/>
            <person name="Nie B."/>
            <person name="Liao X."/>
            <person name="Peng D."/>
            <person name="Ji J."/>
            <person name="Jenkins J."/>
            <person name="Williams M."/>
            <person name="Shu S."/>
            <person name="Plott C."/>
            <person name="Barry K."/>
            <person name="Rajasekar S."/>
            <person name="Grimwood J."/>
            <person name="Han X."/>
            <person name="Sun S."/>
            <person name="Hou Z."/>
            <person name="He W."/>
            <person name="Dai G."/>
            <person name="Sun C."/>
            <person name="Schmutz J."/>
            <person name="Leebens-Mack J.H."/>
            <person name="Li F.W."/>
            <person name="Wang L."/>
        </authorList>
    </citation>
    <scope>NUCLEOTIDE SEQUENCE [LARGE SCALE GENOMIC DNA]</scope>
    <source>
        <strain evidence="2">cv. PW_Plant_1</strain>
    </source>
</reference>
<gene>
    <name evidence="1" type="ORF">O6H91_21G002800</name>
</gene>
<sequence length="140" mass="15236">MVGLFSRAGAGKKVPQQDLVAEAATGSDMEAPCPQSQNGVDPVEEFVPVEHPLEPPDNDRPVRCPPPEPCIIHDGRIWKERIAANARRRAEGPGSKDNAGGSSFYQRRHTPFSEHLVLPSQSAPEKALLKMFDDGKSLQS</sequence>